<evidence type="ECO:0000313" key="1">
    <source>
        <dbReference type="EMBL" id="ROO13862.1"/>
    </source>
</evidence>
<name>A0A423PDF1_PSEFL</name>
<evidence type="ECO:0008006" key="3">
    <source>
        <dbReference type="Google" id="ProtNLM"/>
    </source>
</evidence>
<dbReference type="InterPro" id="IPR023346">
    <property type="entry name" value="Lysozyme-like_dom_sf"/>
</dbReference>
<dbReference type="SUPFAM" id="SSF53955">
    <property type="entry name" value="Lysozyme-like"/>
    <property type="match status" value="1"/>
</dbReference>
<organism evidence="1 2">
    <name type="scientific">Pseudomonas fluorescens</name>
    <dbReference type="NCBI Taxonomy" id="294"/>
    <lineage>
        <taxon>Bacteria</taxon>
        <taxon>Pseudomonadati</taxon>
        <taxon>Pseudomonadota</taxon>
        <taxon>Gammaproteobacteria</taxon>
        <taxon>Pseudomonadales</taxon>
        <taxon>Pseudomonadaceae</taxon>
        <taxon>Pseudomonas</taxon>
    </lineage>
</organism>
<evidence type="ECO:0000313" key="2">
    <source>
        <dbReference type="Proteomes" id="UP000283619"/>
    </source>
</evidence>
<sequence>MLLSVKQEKRRAENEEYLKNKNVKAFLDTISEAEGGDYHAKFGYGWARGDWKFTDESTHPGAGFGGSTTASGRYQITKSTWKLQCTTAMGLTDFSPHTQDLTAIEILRSVKAIDPIANGDIKDAIHKASGQWEALPMGPGQANRPLNGKPSGQKYMPYDDVVSTYKKFGGTAK</sequence>
<proteinExistence type="predicted"/>
<protein>
    <recommendedName>
        <fullName evidence="3">Paar repeat-containing protein</fullName>
    </recommendedName>
</protein>
<comment type="caution">
    <text evidence="1">The sequence shown here is derived from an EMBL/GenBank/DDBJ whole genome shotgun (WGS) entry which is preliminary data.</text>
</comment>
<reference evidence="1 2" key="1">
    <citation type="submission" date="2016-10" db="EMBL/GenBank/DDBJ databases">
        <title>Comparative genome analysis of multiple Pseudomonas spp. focuses on biocontrol and plant growth promoting traits.</title>
        <authorList>
            <person name="Tao X.-Y."/>
            <person name="Taylor C.G."/>
        </authorList>
    </citation>
    <scope>NUCLEOTIDE SEQUENCE [LARGE SCALE GENOMIC DNA]</scope>
    <source>
        <strain evidence="1 2">36G2</strain>
    </source>
</reference>
<dbReference type="Gene3D" id="1.10.530.10">
    <property type="match status" value="1"/>
</dbReference>
<dbReference type="Proteomes" id="UP000283619">
    <property type="component" value="Unassembled WGS sequence"/>
</dbReference>
<dbReference type="AlphaFoldDB" id="A0A423PDF1"/>
<accession>A0A423PDF1</accession>
<gene>
    <name evidence="1" type="ORF">BK673_01640</name>
</gene>
<dbReference type="EMBL" id="MOBZ01000001">
    <property type="protein sequence ID" value="ROO13862.1"/>
    <property type="molecule type" value="Genomic_DNA"/>
</dbReference>